<feature type="chain" id="PRO_5042993373" evidence="2">
    <location>
        <begin position="30"/>
        <end position="863"/>
    </location>
</feature>
<gene>
    <name evidence="4" type="ORF">G7B40_024115</name>
</gene>
<feature type="signal peptide" evidence="2">
    <location>
        <begin position="1"/>
        <end position="29"/>
    </location>
</feature>
<evidence type="ECO:0000256" key="2">
    <source>
        <dbReference type="SAM" id="SignalP"/>
    </source>
</evidence>
<dbReference type="Pfam" id="PF05860">
    <property type="entry name" value="TPS"/>
    <property type="match status" value="1"/>
</dbReference>
<dbReference type="SUPFAM" id="SSF51126">
    <property type="entry name" value="Pectin lyase-like"/>
    <property type="match status" value="4"/>
</dbReference>
<comment type="caution">
    <text evidence="4">The sequence shown here is derived from an EMBL/GenBank/DDBJ whole genome shotgun (WGS) entry which is preliminary data.</text>
</comment>
<evidence type="ECO:0000313" key="4">
    <source>
        <dbReference type="EMBL" id="MDR9897629.1"/>
    </source>
</evidence>
<keyword evidence="5" id="KW-1185">Reference proteome</keyword>
<evidence type="ECO:0000256" key="1">
    <source>
        <dbReference type="SAM" id="MobiDB-lite"/>
    </source>
</evidence>
<dbReference type="AlphaFoldDB" id="A0AAP5IAF8"/>
<keyword evidence="2" id="KW-0732">Signal</keyword>
<feature type="compositionally biased region" description="Polar residues" evidence="1">
    <location>
        <begin position="796"/>
        <end position="807"/>
    </location>
</feature>
<protein>
    <submittedName>
        <fullName evidence="4">Filamentous hemagglutinin N-terminal domain-containing protein</fullName>
    </submittedName>
</protein>
<feature type="domain" description="Filamentous haemagglutinin FhaB/tRNA nuclease CdiA-like TPS" evidence="3">
    <location>
        <begin position="33"/>
        <end position="145"/>
    </location>
</feature>
<organism evidence="4 5">
    <name type="scientific">Aetokthonos hydrillicola Thurmond2011</name>
    <dbReference type="NCBI Taxonomy" id="2712845"/>
    <lineage>
        <taxon>Bacteria</taxon>
        <taxon>Bacillati</taxon>
        <taxon>Cyanobacteriota</taxon>
        <taxon>Cyanophyceae</taxon>
        <taxon>Nostocales</taxon>
        <taxon>Hapalosiphonaceae</taxon>
        <taxon>Aetokthonos</taxon>
    </lineage>
</organism>
<name>A0AAP5IAF8_9CYAN</name>
<dbReference type="Gene3D" id="2.160.20.10">
    <property type="entry name" value="Single-stranded right-handed beta-helix, Pectin lyase-like"/>
    <property type="match status" value="2"/>
</dbReference>
<reference evidence="5" key="1">
    <citation type="journal article" date="2021" name="Science">
        <title>Hunting the eagle killer: A cyanobacterial neurotoxin causes vacuolar myelinopathy.</title>
        <authorList>
            <person name="Breinlinger S."/>
            <person name="Phillips T.J."/>
            <person name="Haram B.N."/>
            <person name="Mares J."/>
            <person name="Martinez Yerena J.A."/>
            <person name="Hrouzek P."/>
            <person name="Sobotka R."/>
            <person name="Henderson W.M."/>
            <person name="Schmieder P."/>
            <person name="Williams S.M."/>
            <person name="Lauderdale J.D."/>
            <person name="Wilde H.D."/>
            <person name="Gerrin W."/>
            <person name="Kust A."/>
            <person name="Washington J.W."/>
            <person name="Wagner C."/>
            <person name="Geier B."/>
            <person name="Liebeke M."/>
            <person name="Enke H."/>
            <person name="Niedermeyer T.H.J."/>
            <person name="Wilde S.B."/>
        </authorList>
    </citation>
    <scope>NUCLEOTIDE SEQUENCE [LARGE SCALE GENOMIC DNA]</scope>
    <source>
        <strain evidence="5">Thurmond2011</strain>
    </source>
</reference>
<dbReference type="EMBL" id="JAALHA020000013">
    <property type="protein sequence ID" value="MDR9897629.1"/>
    <property type="molecule type" value="Genomic_DNA"/>
</dbReference>
<dbReference type="NCBIfam" id="TIGR01901">
    <property type="entry name" value="adhes_NPXG"/>
    <property type="match status" value="1"/>
</dbReference>
<dbReference type="SMART" id="SM00912">
    <property type="entry name" value="Haemagg_act"/>
    <property type="match status" value="1"/>
</dbReference>
<dbReference type="InterPro" id="IPR011050">
    <property type="entry name" value="Pectin_lyase_fold/virulence"/>
</dbReference>
<accession>A0AAP5IAF8</accession>
<dbReference type="InterPro" id="IPR008638">
    <property type="entry name" value="FhaB/CdiA-like_TPS"/>
</dbReference>
<proteinExistence type="predicted"/>
<dbReference type="InterPro" id="IPR012334">
    <property type="entry name" value="Pectin_lyas_fold"/>
</dbReference>
<dbReference type="Proteomes" id="UP000667802">
    <property type="component" value="Unassembled WGS sequence"/>
</dbReference>
<dbReference type="RefSeq" id="WP_243902067.1">
    <property type="nucleotide sequence ID" value="NZ_CAWQFN010000089.1"/>
</dbReference>
<evidence type="ECO:0000259" key="3">
    <source>
        <dbReference type="SMART" id="SM00912"/>
    </source>
</evidence>
<evidence type="ECO:0000313" key="5">
    <source>
        <dbReference type="Proteomes" id="UP000667802"/>
    </source>
</evidence>
<sequence length="863" mass="88028">MLGIDRICYKLLGVMIGGVCALITNSATAQITPDRTLSNNSNVTINGSIFNITGGTRAGRNLFHSFQDFSVPSGNTAFFNNALDISNIITRVTGNYISIINGLLQANGGANLILINPNGINFGSNAQLNIGGSFLASTANSIKFADGVEYSATNPQTLPLLTISVPIGLQFGQKAAAINVQGTGHNLTTADNIFSPVTRGTSSTGLRVQPGQTLALVGGDINLNGGSLTAEGGRIELGSVGEGLVSIQPTLGGWTLGYQGVSSFKDIDMRSLSLADASGVNAGSIQIQGRNLTIQDGSLILIQNQGSQAAGAIRINTSESVAALGTNANSTIRSSIRNETVGLGKGGDVEISTPQLTVEGGAGIAANTYSEATGGKVNVNASKSIQVVGTSALDPSVTSVIVTSAFGSGDAGDNIISTSRLTTSAGGTIDSITLGTGKGGNLYINASDSISISGVNAASFIPSGLLASSFSAGDAGILTINTPRLTVEKGGRVGAFAFASGSSGSIVINAGDFVEVKDTVPGSINSSVIGASASVVDPSLQQIFRLPPSPTGKSGNTTINTGRLIVSNGGEVTVRNSGSGDAGTLRINARSVVVQDRGTIDVKTLGIGKAGNLEILADLIKLDNNGTLSASTKSGEGGNITLETNTLQLRNVTQISAQAEGTGNGGNIYISSSNVTFANSVVLLEGSTINANAFRGRGGNIQISTSGLFTCAECQISASSTLGFNGVVNVKTPNTQIKQEVINLPQEVVKPEQIVAQACPSTRERNKSELTVLGRGGLPPRPNDPLNSEALTRFQPSSAQAEDISNSKLDRGNTKISKLPPPARGWYVNQRGTVILTDQAPTTAPYTSGLIASSCNTNFSSGR</sequence>
<feature type="region of interest" description="Disordered" evidence="1">
    <location>
        <begin position="796"/>
        <end position="823"/>
    </location>
</feature>